<gene>
    <name evidence="1" type="ORF">CQ394_12805</name>
</gene>
<comment type="caution">
    <text evidence="1">The sequence shown here is derived from an EMBL/GenBank/DDBJ whole genome shotgun (WGS) entry which is preliminary data.</text>
</comment>
<dbReference type="STRING" id="137838.GCA_001458595_04051"/>
<dbReference type="AlphaFoldDB" id="A0A2A7MLV3"/>
<protein>
    <submittedName>
        <fullName evidence="1">Uncharacterized protein</fullName>
    </submittedName>
</protein>
<name>A0A2A7MLV3_9CLOT</name>
<evidence type="ECO:0000313" key="2">
    <source>
        <dbReference type="Proteomes" id="UP000220840"/>
    </source>
</evidence>
<organism evidence="1 2">
    <name type="scientific">Clostridium neonatale</name>
    <dbReference type="NCBI Taxonomy" id="137838"/>
    <lineage>
        <taxon>Bacteria</taxon>
        <taxon>Bacillati</taxon>
        <taxon>Bacillota</taxon>
        <taxon>Clostridia</taxon>
        <taxon>Eubacteriales</taxon>
        <taxon>Clostridiaceae</taxon>
        <taxon>Clostridium</taxon>
    </lineage>
</organism>
<dbReference type="EMBL" id="PDCJ01000001">
    <property type="protein sequence ID" value="PEG32530.1"/>
    <property type="molecule type" value="Genomic_DNA"/>
</dbReference>
<keyword evidence="2" id="KW-1185">Reference proteome</keyword>
<reference evidence="1 2" key="1">
    <citation type="submission" date="2017-10" db="EMBL/GenBank/DDBJ databases">
        <title>Effective Description of Clostridium neonatale sp. nov. linked to necrotizing enterocolitis in neonates and a clarification of species assignable to the genus Clostridium (Prazmowski 1880) emend. Lawson and Rainey 2016.</title>
        <authorList>
            <person name="Bernard K."/>
            <person name="Burdz T."/>
            <person name="Wiebe D."/>
            <person name="Balcewich B."/>
            <person name="Alfa M."/>
            <person name="Bernier A.-M."/>
        </authorList>
    </citation>
    <scope>NUCLEOTIDE SEQUENCE [LARGE SCALE GENOMIC DNA]</scope>
    <source>
        <strain evidence="1 2">LCDC99A005</strain>
    </source>
</reference>
<evidence type="ECO:0000313" key="1">
    <source>
        <dbReference type="EMBL" id="PEG32530.1"/>
    </source>
</evidence>
<sequence>MEINEKDVLVNAQDGAETEVTETTEISEGEKGYYHPSTKINCALDVELDPKNVAIYVCKSSTQCFKFKALKCCGSADIKIEPDYGEGWYYNPYKNEWKKVVHDFGTFIFGNGGLCFKPDEDLEPGDSKTLTFKAKSCGNEVEFDATFVFDPCKCCCAGKSCKSCCRK</sequence>
<dbReference type="RefSeq" id="WP_058296674.1">
    <property type="nucleotide sequence ID" value="NZ_CAMRXB010000043.1"/>
</dbReference>
<accession>A0A2A7MLV3</accession>
<proteinExistence type="predicted"/>
<dbReference type="Proteomes" id="UP000220840">
    <property type="component" value="Unassembled WGS sequence"/>
</dbReference>